<evidence type="ECO:0000313" key="4">
    <source>
        <dbReference type="Proteomes" id="UP001221757"/>
    </source>
</evidence>
<evidence type="ECO:0000313" key="3">
    <source>
        <dbReference type="EMBL" id="KAJ7643275.1"/>
    </source>
</evidence>
<feature type="region of interest" description="Disordered" evidence="1">
    <location>
        <begin position="346"/>
        <end position="367"/>
    </location>
</feature>
<sequence>MPSDGIKLLSLMPWPISSDVSVVHCAEWSRVGESDAVEDFPYSADTSFELPVASDTLFLLSRSVGRGVFAAGHVNFLQSEDVSDTVQVDVTAHFWLEEHLDGAKACLLTREKDQNCVGIFGKWGDRHEKMRFEVTVTFPQTSDDSPLSINNLSTDLHVFTQVFGDMSKIAFKTLAIKGSVGGIHAESLSTGNASIRTSVGPIRLQSLIADSADISSSVGPIEGTFNSSNTLILHTSNGPINVDVNLSNDENKQAAKLQMHTSNGYIQGNINLASSKKSDVAFDITARSSNARLKLDVLTAPITSNITLRATTSVGAAAVKLPTTYEGSFTAFTSISSVAVTVDQEAEDPAGKGRARRMKTNDQRRGTVRGRVGWSDEGMKRGAVSVRTSLAPVTLEF</sequence>
<evidence type="ECO:0000259" key="2">
    <source>
        <dbReference type="Pfam" id="PF13349"/>
    </source>
</evidence>
<evidence type="ECO:0000256" key="1">
    <source>
        <dbReference type="SAM" id="MobiDB-lite"/>
    </source>
</evidence>
<reference evidence="3" key="1">
    <citation type="submission" date="2023-03" db="EMBL/GenBank/DDBJ databases">
        <title>Massive genome expansion in bonnet fungi (Mycena s.s.) driven by repeated elements and novel gene families across ecological guilds.</title>
        <authorList>
            <consortium name="Lawrence Berkeley National Laboratory"/>
            <person name="Harder C.B."/>
            <person name="Miyauchi S."/>
            <person name="Viragh M."/>
            <person name="Kuo A."/>
            <person name="Thoen E."/>
            <person name="Andreopoulos B."/>
            <person name="Lu D."/>
            <person name="Skrede I."/>
            <person name="Drula E."/>
            <person name="Henrissat B."/>
            <person name="Morin E."/>
            <person name="Kohler A."/>
            <person name="Barry K."/>
            <person name="LaButti K."/>
            <person name="Morin E."/>
            <person name="Salamov A."/>
            <person name="Lipzen A."/>
            <person name="Mereny Z."/>
            <person name="Hegedus B."/>
            <person name="Baldrian P."/>
            <person name="Stursova M."/>
            <person name="Weitz H."/>
            <person name="Taylor A."/>
            <person name="Grigoriev I.V."/>
            <person name="Nagy L.G."/>
            <person name="Martin F."/>
            <person name="Kauserud H."/>
        </authorList>
    </citation>
    <scope>NUCLEOTIDE SEQUENCE</scope>
    <source>
        <strain evidence="3">CBHHK067</strain>
    </source>
</reference>
<keyword evidence="4" id="KW-1185">Reference proteome</keyword>
<dbReference type="InterPro" id="IPR025164">
    <property type="entry name" value="Toastrack_DUF4097"/>
</dbReference>
<dbReference type="Proteomes" id="UP001221757">
    <property type="component" value="Unassembled WGS sequence"/>
</dbReference>
<comment type="caution">
    <text evidence="3">The sequence shown here is derived from an EMBL/GenBank/DDBJ whole genome shotgun (WGS) entry which is preliminary data.</text>
</comment>
<organism evidence="3 4">
    <name type="scientific">Mycena rosella</name>
    <name type="common">Pink bonnet</name>
    <name type="synonym">Agaricus rosellus</name>
    <dbReference type="NCBI Taxonomy" id="1033263"/>
    <lineage>
        <taxon>Eukaryota</taxon>
        <taxon>Fungi</taxon>
        <taxon>Dikarya</taxon>
        <taxon>Basidiomycota</taxon>
        <taxon>Agaricomycotina</taxon>
        <taxon>Agaricomycetes</taxon>
        <taxon>Agaricomycetidae</taxon>
        <taxon>Agaricales</taxon>
        <taxon>Marasmiineae</taxon>
        <taxon>Mycenaceae</taxon>
        <taxon>Mycena</taxon>
    </lineage>
</organism>
<protein>
    <recommendedName>
        <fullName evidence="2">DUF4097 domain-containing protein</fullName>
    </recommendedName>
</protein>
<name>A0AAD7CA08_MYCRO</name>
<feature type="domain" description="DUF4097" evidence="2">
    <location>
        <begin position="110"/>
        <end position="300"/>
    </location>
</feature>
<dbReference type="AlphaFoldDB" id="A0AAD7CA08"/>
<proteinExistence type="predicted"/>
<accession>A0AAD7CA08</accession>
<dbReference type="Pfam" id="PF13349">
    <property type="entry name" value="DUF4097"/>
    <property type="match status" value="1"/>
</dbReference>
<dbReference type="EMBL" id="JARKIE010000405">
    <property type="protein sequence ID" value="KAJ7643275.1"/>
    <property type="molecule type" value="Genomic_DNA"/>
</dbReference>
<gene>
    <name evidence="3" type="ORF">B0H17DRAFT_1104430</name>
</gene>